<dbReference type="EMBL" id="DXEU01000070">
    <property type="protein sequence ID" value="HIX51963.1"/>
    <property type="molecule type" value="Genomic_DNA"/>
</dbReference>
<dbReference type="GO" id="GO:0009253">
    <property type="term" value="P:peptidoglycan catabolic process"/>
    <property type="evidence" value="ECO:0007669"/>
    <property type="project" value="InterPro"/>
</dbReference>
<organism evidence="8 9">
    <name type="scientific">Candidatus Lachnoclostridium stercoripullorum</name>
    <dbReference type="NCBI Taxonomy" id="2838635"/>
    <lineage>
        <taxon>Bacteria</taxon>
        <taxon>Bacillati</taxon>
        <taxon>Bacillota</taxon>
        <taxon>Clostridia</taxon>
        <taxon>Lachnospirales</taxon>
        <taxon>Lachnospiraceae</taxon>
    </lineage>
</organism>
<feature type="repeat" description="Cell wall-binding" evidence="6">
    <location>
        <begin position="189"/>
        <end position="208"/>
    </location>
</feature>
<dbReference type="CDD" id="cd06583">
    <property type="entry name" value="PGRP"/>
    <property type="match status" value="1"/>
</dbReference>
<dbReference type="GO" id="GO:0008745">
    <property type="term" value="F:N-acetylmuramoyl-L-alanine amidase activity"/>
    <property type="evidence" value="ECO:0007669"/>
    <property type="project" value="UniProtKB-EC"/>
</dbReference>
<dbReference type="Proteomes" id="UP000886780">
    <property type="component" value="Unassembled WGS sequence"/>
</dbReference>
<feature type="repeat" description="Cell wall-binding" evidence="6">
    <location>
        <begin position="230"/>
        <end position="249"/>
    </location>
</feature>
<dbReference type="Gene3D" id="3.40.80.10">
    <property type="entry name" value="Peptidoglycan recognition protein-like"/>
    <property type="match status" value="1"/>
</dbReference>
<evidence type="ECO:0000313" key="8">
    <source>
        <dbReference type="EMBL" id="HIX51963.1"/>
    </source>
</evidence>
<proteinExistence type="predicted"/>
<feature type="domain" description="N-acetylmuramoyl-L-alanine amidase" evidence="7">
    <location>
        <begin position="12"/>
        <end position="144"/>
    </location>
</feature>
<evidence type="ECO:0000256" key="1">
    <source>
        <dbReference type="ARBA" id="ARBA00001561"/>
    </source>
</evidence>
<evidence type="ECO:0000256" key="6">
    <source>
        <dbReference type="PROSITE-ProRule" id="PRU00591"/>
    </source>
</evidence>
<dbReference type="InterPro" id="IPR018337">
    <property type="entry name" value="Cell_wall/Cho-bd_repeat"/>
</dbReference>
<reference evidence="8" key="1">
    <citation type="journal article" date="2021" name="PeerJ">
        <title>Extensive microbial diversity within the chicken gut microbiome revealed by metagenomics and culture.</title>
        <authorList>
            <person name="Gilroy R."/>
            <person name="Ravi A."/>
            <person name="Getino M."/>
            <person name="Pursley I."/>
            <person name="Horton D.L."/>
            <person name="Alikhan N.F."/>
            <person name="Baker D."/>
            <person name="Gharbi K."/>
            <person name="Hall N."/>
            <person name="Watson M."/>
            <person name="Adriaenssens E.M."/>
            <person name="Foster-Nyarko E."/>
            <person name="Jarju S."/>
            <person name="Secka A."/>
            <person name="Antonio M."/>
            <person name="Oren A."/>
            <person name="Chaudhuri R.R."/>
            <person name="La Ragione R."/>
            <person name="Hildebrand F."/>
            <person name="Pallen M.J."/>
        </authorList>
    </citation>
    <scope>NUCLEOTIDE SEQUENCE</scope>
    <source>
        <strain evidence="8">ChiGjej4B4-12881</strain>
    </source>
</reference>
<reference evidence="8" key="2">
    <citation type="submission" date="2021-04" db="EMBL/GenBank/DDBJ databases">
        <authorList>
            <person name="Gilroy R."/>
        </authorList>
    </citation>
    <scope>NUCLEOTIDE SEQUENCE</scope>
    <source>
        <strain evidence="8">ChiGjej4B4-12881</strain>
    </source>
</reference>
<keyword evidence="3" id="KW-0677">Repeat</keyword>
<dbReference type="InterPro" id="IPR002502">
    <property type="entry name" value="Amidase_domain"/>
</dbReference>
<dbReference type="SUPFAM" id="SSF55846">
    <property type="entry name" value="N-acetylmuramoyl-L-alanine amidase-like"/>
    <property type="match status" value="1"/>
</dbReference>
<keyword evidence="5" id="KW-0961">Cell wall biogenesis/degradation</keyword>
<evidence type="ECO:0000256" key="5">
    <source>
        <dbReference type="ARBA" id="ARBA00023316"/>
    </source>
</evidence>
<evidence type="ECO:0000259" key="7">
    <source>
        <dbReference type="SMART" id="SM00644"/>
    </source>
</evidence>
<dbReference type="AlphaFoldDB" id="A0A9D1W3R7"/>
<dbReference type="GO" id="GO:0071555">
    <property type="term" value="P:cell wall organization"/>
    <property type="evidence" value="ECO:0007669"/>
    <property type="project" value="UniProtKB-KW"/>
</dbReference>
<dbReference type="PANTHER" id="PTHR30417:SF1">
    <property type="entry name" value="N-ACETYLMURAMOYL-L-ALANINE AMIDASE AMID"/>
    <property type="match status" value="1"/>
</dbReference>
<evidence type="ECO:0000313" key="9">
    <source>
        <dbReference type="Proteomes" id="UP000886780"/>
    </source>
</evidence>
<accession>A0A9D1W3R7</accession>
<comment type="caution">
    <text evidence="8">The sequence shown here is derived from an EMBL/GenBank/DDBJ whole genome shotgun (WGS) entry which is preliminary data.</text>
</comment>
<dbReference type="InterPro" id="IPR036505">
    <property type="entry name" value="Amidase/PGRP_sf"/>
</dbReference>
<dbReference type="Gene3D" id="2.10.270.10">
    <property type="entry name" value="Cholin Binding"/>
    <property type="match status" value="1"/>
</dbReference>
<sequence length="271" mass="30892">MNIDKQYLTISNYNRPGTRRERTTAVACHYIGNPGTSAQANRNYFENLRTTHATKASCHYIIGLDGEILQLIPEEEISWCTNQANSYTISIEACHPDSTGKFTDATYWSYVALAADICKRWGLDPQAGGLIRHHDVTGKICPKYWVEHPAAWEQFKEDVAETMAPLKSGWYQEDGGWRFYLGDTGQCVRNAWYQEDGRWYWFRGDGLMIHDAWYSYQGSWYYLGPDGAMCTGLQTVDGKWYYLDQEGRMATAPVTLTPDQDGALQYPGLVI</sequence>
<dbReference type="Pfam" id="PF01473">
    <property type="entry name" value="Choline_bind_1"/>
    <property type="match status" value="4"/>
</dbReference>
<evidence type="ECO:0000256" key="4">
    <source>
        <dbReference type="ARBA" id="ARBA00022801"/>
    </source>
</evidence>
<evidence type="ECO:0000256" key="2">
    <source>
        <dbReference type="ARBA" id="ARBA00011901"/>
    </source>
</evidence>
<name>A0A9D1W3R7_9FIRM</name>
<protein>
    <recommendedName>
        <fullName evidence="2">N-acetylmuramoyl-L-alanine amidase</fullName>
        <ecNumber evidence="2">3.5.1.28</ecNumber>
    </recommendedName>
</protein>
<dbReference type="SMART" id="SM00644">
    <property type="entry name" value="Ami_2"/>
    <property type="match status" value="1"/>
</dbReference>
<dbReference type="Pfam" id="PF01510">
    <property type="entry name" value="Amidase_2"/>
    <property type="match status" value="1"/>
</dbReference>
<dbReference type="InterPro" id="IPR051206">
    <property type="entry name" value="NAMLAA_amidase_2"/>
</dbReference>
<dbReference type="EC" id="3.5.1.28" evidence="2"/>
<keyword evidence="4 8" id="KW-0378">Hydrolase</keyword>
<gene>
    <name evidence="8" type="ORF">IAA28_04065</name>
</gene>
<dbReference type="PROSITE" id="PS51170">
    <property type="entry name" value="CW"/>
    <property type="match status" value="2"/>
</dbReference>
<dbReference type="GO" id="GO:0009254">
    <property type="term" value="P:peptidoglycan turnover"/>
    <property type="evidence" value="ECO:0007669"/>
    <property type="project" value="TreeGrafter"/>
</dbReference>
<evidence type="ECO:0000256" key="3">
    <source>
        <dbReference type="ARBA" id="ARBA00022737"/>
    </source>
</evidence>
<dbReference type="SUPFAM" id="SSF69360">
    <property type="entry name" value="Cell wall binding repeat"/>
    <property type="match status" value="1"/>
</dbReference>
<dbReference type="PANTHER" id="PTHR30417">
    <property type="entry name" value="N-ACETYLMURAMOYL-L-ALANINE AMIDASE AMID"/>
    <property type="match status" value="1"/>
</dbReference>
<comment type="catalytic activity">
    <reaction evidence="1">
        <text>Hydrolyzes the link between N-acetylmuramoyl residues and L-amino acid residues in certain cell-wall glycopeptides.</text>
        <dbReference type="EC" id="3.5.1.28"/>
    </reaction>
</comment>